<evidence type="ECO:0008006" key="3">
    <source>
        <dbReference type="Google" id="ProtNLM"/>
    </source>
</evidence>
<name>A0A562TMY5_9SPHI</name>
<dbReference type="Proteomes" id="UP000317010">
    <property type="component" value="Unassembled WGS sequence"/>
</dbReference>
<comment type="caution">
    <text evidence="1">The sequence shown here is derived from an EMBL/GenBank/DDBJ whole genome shotgun (WGS) entry which is preliminary data.</text>
</comment>
<accession>A0A562TMY5</accession>
<dbReference type="RefSeq" id="WP_211360897.1">
    <property type="nucleotide sequence ID" value="NZ_VLLI01000021.1"/>
</dbReference>
<dbReference type="AlphaFoldDB" id="A0A562TMY5"/>
<sequence length="84" mass="9669">MAYKVTSTPGFRPTQHTRARLGRFTRLTNAFSKKMENHCHAIALQFVYYNFAKIHKTLRVITPAMEAGLTKDVMTIEEIVRLAE</sequence>
<dbReference type="EMBL" id="VLLI01000021">
    <property type="protein sequence ID" value="TWI94180.1"/>
    <property type="molecule type" value="Genomic_DNA"/>
</dbReference>
<organism evidence="1 2">
    <name type="scientific">Mucilaginibacter frigoritolerans</name>
    <dbReference type="NCBI Taxonomy" id="652788"/>
    <lineage>
        <taxon>Bacteria</taxon>
        <taxon>Pseudomonadati</taxon>
        <taxon>Bacteroidota</taxon>
        <taxon>Sphingobacteriia</taxon>
        <taxon>Sphingobacteriales</taxon>
        <taxon>Sphingobacteriaceae</taxon>
        <taxon>Mucilaginibacter</taxon>
    </lineage>
</organism>
<evidence type="ECO:0000313" key="1">
    <source>
        <dbReference type="EMBL" id="TWI94180.1"/>
    </source>
</evidence>
<reference evidence="1 2" key="1">
    <citation type="submission" date="2019-07" db="EMBL/GenBank/DDBJ databases">
        <title>Genomic Encyclopedia of Archaeal and Bacterial Type Strains, Phase II (KMG-II): from individual species to whole genera.</title>
        <authorList>
            <person name="Goeker M."/>
        </authorList>
    </citation>
    <scope>NUCLEOTIDE SEQUENCE [LARGE SCALE GENOMIC DNA]</scope>
    <source>
        <strain evidence="1 2">ATCC BAA-1854</strain>
    </source>
</reference>
<gene>
    <name evidence="1" type="ORF">JN11_04786</name>
</gene>
<evidence type="ECO:0000313" key="2">
    <source>
        <dbReference type="Proteomes" id="UP000317010"/>
    </source>
</evidence>
<keyword evidence="2" id="KW-1185">Reference proteome</keyword>
<proteinExistence type="predicted"/>
<protein>
    <recommendedName>
        <fullName evidence="3">Transposase</fullName>
    </recommendedName>
</protein>